<reference evidence="3 4" key="1">
    <citation type="submission" date="2023-01" db="EMBL/GenBank/DDBJ databases">
        <title>Analysis of 21 Apiospora genomes using comparative genomics revels a genus with tremendous synthesis potential of carbohydrate active enzymes and secondary metabolites.</title>
        <authorList>
            <person name="Sorensen T."/>
        </authorList>
    </citation>
    <scope>NUCLEOTIDE SEQUENCE [LARGE SCALE GENOMIC DNA]</scope>
    <source>
        <strain evidence="3 4">CBS 83171</strain>
    </source>
</reference>
<gene>
    <name evidence="3" type="ORF">PG996_014374</name>
</gene>
<evidence type="ECO:0000313" key="4">
    <source>
        <dbReference type="Proteomes" id="UP001446871"/>
    </source>
</evidence>
<dbReference type="PANTHER" id="PTHR38790:SF8">
    <property type="entry name" value="F-BOX DOMAIN-CONTAINING PROTEIN"/>
    <property type="match status" value="1"/>
</dbReference>
<organism evidence="3 4">
    <name type="scientific">Apiospora saccharicola</name>
    <dbReference type="NCBI Taxonomy" id="335842"/>
    <lineage>
        <taxon>Eukaryota</taxon>
        <taxon>Fungi</taxon>
        <taxon>Dikarya</taxon>
        <taxon>Ascomycota</taxon>
        <taxon>Pezizomycotina</taxon>
        <taxon>Sordariomycetes</taxon>
        <taxon>Xylariomycetidae</taxon>
        <taxon>Amphisphaeriales</taxon>
        <taxon>Apiosporaceae</taxon>
        <taxon>Apiospora</taxon>
    </lineage>
</organism>
<dbReference type="InterPro" id="IPR056632">
    <property type="entry name" value="DUF7730"/>
</dbReference>
<keyword evidence="4" id="KW-1185">Reference proteome</keyword>
<sequence>MFMSGQSDSETSSPRPTGEQSFPNLDAMASEADEQSTSPFLSKLPIELRNEIYMLLWRDAGLKQHILVDKDHGPKPAMYAYMNIMPHKPGETTPEKPITRFSHAACVADHTALDERQEQIAKLTLDEFEDDEVWCERLASPWVNHWRCEEAHQAALNDPSRPSQRSPFLPMMLVCRKMYLECRASVYGALTFVIHDPCTLHSFLIARRSPIVDEIRHIYLSIRLPMRTKEAWLKPKEAETIAMWRTSCQALSDLRSLVSVYLWLEAFPLANNALLSTVPAVNPFVFDSRLASILTVDIPANPSRPEVWKGIAALDPPFKIRARGMPEYFTEPNWPDVIRKRGGEAGPRRAEHVAVRGEPVRRIR</sequence>
<evidence type="ECO:0000256" key="1">
    <source>
        <dbReference type="SAM" id="MobiDB-lite"/>
    </source>
</evidence>
<feature type="compositionally biased region" description="Polar residues" evidence="1">
    <location>
        <begin position="1"/>
        <end position="23"/>
    </location>
</feature>
<dbReference type="EMBL" id="JAQQWM010000009">
    <property type="protein sequence ID" value="KAK8046310.1"/>
    <property type="molecule type" value="Genomic_DNA"/>
</dbReference>
<evidence type="ECO:0000313" key="3">
    <source>
        <dbReference type="EMBL" id="KAK8046310.1"/>
    </source>
</evidence>
<protein>
    <recommendedName>
        <fullName evidence="2">DUF7730 domain-containing protein</fullName>
    </recommendedName>
</protein>
<accession>A0ABR1TK58</accession>
<evidence type="ECO:0000259" key="2">
    <source>
        <dbReference type="Pfam" id="PF24864"/>
    </source>
</evidence>
<proteinExistence type="predicted"/>
<dbReference type="Pfam" id="PF24864">
    <property type="entry name" value="DUF7730"/>
    <property type="match status" value="1"/>
</dbReference>
<comment type="caution">
    <text evidence="3">The sequence shown here is derived from an EMBL/GenBank/DDBJ whole genome shotgun (WGS) entry which is preliminary data.</text>
</comment>
<name>A0ABR1TK58_9PEZI</name>
<feature type="domain" description="DUF7730" evidence="2">
    <location>
        <begin position="143"/>
        <end position="264"/>
    </location>
</feature>
<dbReference type="Proteomes" id="UP001446871">
    <property type="component" value="Unassembled WGS sequence"/>
</dbReference>
<dbReference type="PANTHER" id="PTHR38790">
    <property type="entry name" value="2EXR DOMAIN-CONTAINING PROTEIN-RELATED"/>
    <property type="match status" value="1"/>
</dbReference>
<feature type="region of interest" description="Disordered" evidence="1">
    <location>
        <begin position="1"/>
        <end position="38"/>
    </location>
</feature>